<comment type="caution">
    <text evidence="2">The sequence shown here is derived from an EMBL/GenBank/DDBJ whole genome shotgun (WGS) entry which is preliminary data.</text>
</comment>
<evidence type="ECO:0000313" key="2">
    <source>
        <dbReference type="EMBL" id="MCG7507989.1"/>
    </source>
</evidence>
<reference evidence="2 3" key="1">
    <citation type="submission" date="2022-02" db="EMBL/GenBank/DDBJ databases">
        <title>Draft genome sequence of Mezorhizobium retamae strain IRAMC:0171 isolated from Retama raetam nodules.</title>
        <authorList>
            <person name="Bengaied R."/>
            <person name="Sbissi I."/>
            <person name="Huber K."/>
            <person name="Ghodbane F."/>
            <person name="Nouioui I."/>
            <person name="Tarhouni M."/>
            <person name="Gtari M."/>
        </authorList>
    </citation>
    <scope>NUCLEOTIDE SEQUENCE [LARGE SCALE GENOMIC DNA]</scope>
    <source>
        <strain evidence="2 3">IRAMC:0171</strain>
    </source>
</reference>
<gene>
    <name evidence="2" type="ORF">L4923_23390</name>
</gene>
<feature type="transmembrane region" description="Helical" evidence="1">
    <location>
        <begin position="30"/>
        <end position="51"/>
    </location>
</feature>
<keyword evidence="1" id="KW-0812">Transmembrane</keyword>
<accession>A0ABS9QN26</accession>
<keyword evidence="1" id="KW-1133">Transmembrane helix</keyword>
<dbReference type="Proteomes" id="UP001201701">
    <property type="component" value="Unassembled WGS sequence"/>
</dbReference>
<dbReference type="RefSeq" id="WP_239369506.1">
    <property type="nucleotide sequence ID" value="NZ_JAKREW010000032.1"/>
</dbReference>
<evidence type="ECO:0008006" key="4">
    <source>
        <dbReference type="Google" id="ProtNLM"/>
    </source>
</evidence>
<evidence type="ECO:0000313" key="3">
    <source>
        <dbReference type="Proteomes" id="UP001201701"/>
    </source>
</evidence>
<proteinExistence type="predicted"/>
<keyword evidence="1" id="KW-0472">Membrane</keyword>
<protein>
    <recommendedName>
        <fullName evidence="4">GDT1 family protein</fullName>
    </recommendedName>
</protein>
<keyword evidence="3" id="KW-1185">Reference proteome</keyword>
<organism evidence="2 3">
    <name type="scientific">Mesorhizobium retamae</name>
    <dbReference type="NCBI Taxonomy" id="2912854"/>
    <lineage>
        <taxon>Bacteria</taxon>
        <taxon>Pseudomonadati</taxon>
        <taxon>Pseudomonadota</taxon>
        <taxon>Alphaproteobacteria</taxon>
        <taxon>Hyphomicrobiales</taxon>
        <taxon>Phyllobacteriaceae</taxon>
        <taxon>Mesorhizobium</taxon>
    </lineage>
</organism>
<name>A0ABS9QN26_9HYPH</name>
<dbReference type="EMBL" id="JAKREW010000032">
    <property type="protein sequence ID" value="MCG7507989.1"/>
    <property type="molecule type" value="Genomic_DNA"/>
</dbReference>
<evidence type="ECO:0000256" key="1">
    <source>
        <dbReference type="SAM" id="Phobius"/>
    </source>
</evidence>
<sequence length="57" mass="6069">MSFTLFLAVFTAAICAVGIAIMGRMPFPPLLIWAGRMIVILVAGATIYAGLQAQWGQ</sequence>